<proteinExistence type="predicted"/>
<dbReference type="AlphaFoldDB" id="A0A9D1PWV3"/>
<evidence type="ECO:0000313" key="3">
    <source>
        <dbReference type="EMBL" id="HIW01242.1"/>
    </source>
</evidence>
<organism evidence="3 4">
    <name type="scientific">Candidatus Desulfovibrio intestinipullorum</name>
    <dbReference type="NCBI Taxonomy" id="2838536"/>
    <lineage>
        <taxon>Bacteria</taxon>
        <taxon>Pseudomonadati</taxon>
        <taxon>Thermodesulfobacteriota</taxon>
        <taxon>Desulfovibrionia</taxon>
        <taxon>Desulfovibrionales</taxon>
        <taxon>Desulfovibrionaceae</taxon>
        <taxon>Desulfovibrio</taxon>
    </lineage>
</organism>
<dbReference type="Pfam" id="PF13488">
    <property type="entry name" value="Gly-zipper_Omp"/>
    <property type="match status" value="1"/>
</dbReference>
<dbReference type="EMBL" id="DXHV01000075">
    <property type="protein sequence ID" value="HIW01242.1"/>
    <property type="molecule type" value="Genomic_DNA"/>
</dbReference>
<feature type="domain" description="Glycine zipper" evidence="2">
    <location>
        <begin position="62"/>
        <end position="105"/>
    </location>
</feature>
<gene>
    <name evidence="3" type="ORF">H9894_08660</name>
</gene>
<evidence type="ECO:0000259" key="2">
    <source>
        <dbReference type="Pfam" id="PF13488"/>
    </source>
</evidence>
<sequence>MRTRPLLLSSVVLLLSLALLLTGCASKYGEQITKVNYYPQCYQPIGQLRQDENAVAKSTAAGAAGGALIGALIGAVATGKAEGALAGAAAGGAAGAIGGNIYGKQQQKKRDAAFLAHYAQQLDEDIATMTRVTAAAKVATNCYNAEFKRAVADYKARRITKQDLTDRYEEIRTGLQEVSYILTASYDTMTQKDKEYQAALADDYIKAPAKPRKRASKAQTQTISYKSSQYKAGQQDMLDQKGDTDSVLELAAAEFASYAGESTAL</sequence>
<comment type="caution">
    <text evidence="3">The sequence shown here is derived from an EMBL/GenBank/DDBJ whole genome shotgun (WGS) entry which is preliminary data.</text>
</comment>
<accession>A0A9D1PWV3</accession>
<name>A0A9D1PWV3_9BACT</name>
<dbReference type="InterPro" id="IPR039567">
    <property type="entry name" value="Gly-zipper"/>
</dbReference>
<feature type="region of interest" description="Disordered" evidence="1">
    <location>
        <begin position="210"/>
        <end position="238"/>
    </location>
</feature>
<dbReference type="PROSITE" id="PS51257">
    <property type="entry name" value="PROKAR_LIPOPROTEIN"/>
    <property type="match status" value="1"/>
</dbReference>
<evidence type="ECO:0000256" key="1">
    <source>
        <dbReference type="SAM" id="MobiDB-lite"/>
    </source>
</evidence>
<protein>
    <recommendedName>
        <fullName evidence="2">Glycine zipper domain-containing protein</fullName>
    </recommendedName>
</protein>
<feature type="compositionally biased region" description="Polar residues" evidence="1">
    <location>
        <begin position="219"/>
        <end position="232"/>
    </location>
</feature>
<reference evidence="3" key="2">
    <citation type="submission" date="2021-04" db="EMBL/GenBank/DDBJ databases">
        <authorList>
            <person name="Gilroy R."/>
        </authorList>
    </citation>
    <scope>NUCLEOTIDE SEQUENCE</scope>
    <source>
        <strain evidence="3">ChiHecec2B26-446</strain>
    </source>
</reference>
<evidence type="ECO:0000313" key="4">
    <source>
        <dbReference type="Proteomes" id="UP000886752"/>
    </source>
</evidence>
<dbReference type="Proteomes" id="UP000886752">
    <property type="component" value="Unassembled WGS sequence"/>
</dbReference>
<reference evidence="3" key="1">
    <citation type="journal article" date="2021" name="PeerJ">
        <title>Extensive microbial diversity within the chicken gut microbiome revealed by metagenomics and culture.</title>
        <authorList>
            <person name="Gilroy R."/>
            <person name="Ravi A."/>
            <person name="Getino M."/>
            <person name="Pursley I."/>
            <person name="Horton D.L."/>
            <person name="Alikhan N.F."/>
            <person name="Baker D."/>
            <person name="Gharbi K."/>
            <person name="Hall N."/>
            <person name="Watson M."/>
            <person name="Adriaenssens E.M."/>
            <person name="Foster-Nyarko E."/>
            <person name="Jarju S."/>
            <person name="Secka A."/>
            <person name="Antonio M."/>
            <person name="Oren A."/>
            <person name="Chaudhuri R.R."/>
            <person name="La Ragione R."/>
            <person name="Hildebrand F."/>
            <person name="Pallen M.J."/>
        </authorList>
    </citation>
    <scope>NUCLEOTIDE SEQUENCE</scope>
    <source>
        <strain evidence="3">ChiHecec2B26-446</strain>
    </source>
</reference>